<protein>
    <submittedName>
        <fullName evidence="2">Extensin</fullName>
    </submittedName>
</protein>
<proteinExistence type="predicted"/>
<name>A0AAX6HN35_IRIPA</name>
<sequence>MLAIPRAVPLALSLFCERHLELVADAAPFPGHRPPSRPNTPPPPGSGSHSRGHRCPAEDDGPPLVGGVFLLMAAV</sequence>
<accession>A0AAX6HN35</accession>
<evidence type="ECO:0000313" key="3">
    <source>
        <dbReference type="Proteomes" id="UP001140949"/>
    </source>
</evidence>
<organism evidence="2 3">
    <name type="scientific">Iris pallida</name>
    <name type="common">Sweet iris</name>
    <dbReference type="NCBI Taxonomy" id="29817"/>
    <lineage>
        <taxon>Eukaryota</taxon>
        <taxon>Viridiplantae</taxon>
        <taxon>Streptophyta</taxon>
        <taxon>Embryophyta</taxon>
        <taxon>Tracheophyta</taxon>
        <taxon>Spermatophyta</taxon>
        <taxon>Magnoliopsida</taxon>
        <taxon>Liliopsida</taxon>
        <taxon>Asparagales</taxon>
        <taxon>Iridaceae</taxon>
        <taxon>Iridoideae</taxon>
        <taxon>Irideae</taxon>
        <taxon>Iris</taxon>
    </lineage>
</organism>
<comment type="caution">
    <text evidence="2">The sequence shown here is derived from an EMBL/GenBank/DDBJ whole genome shotgun (WGS) entry which is preliminary data.</text>
</comment>
<reference evidence="2" key="2">
    <citation type="submission" date="2023-04" db="EMBL/GenBank/DDBJ databases">
        <authorList>
            <person name="Bruccoleri R.E."/>
            <person name="Oakeley E.J."/>
            <person name="Faust A.-M."/>
            <person name="Dessus-Babus S."/>
            <person name="Altorfer M."/>
            <person name="Burckhardt D."/>
            <person name="Oertli M."/>
            <person name="Naumann U."/>
            <person name="Petersen F."/>
            <person name="Wong J."/>
        </authorList>
    </citation>
    <scope>NUCLEOTIDE SEQUENCE</scope>
    <source>
        <strain evidence="2">GSM-AAB239-AS_SAM_17_03QT</strain>
        <tissue evidence="2">Leaf</tissue>
    </source>
</reference>
<keyword evidence="3" id="KW-1185">Reference proteome</keyword>
<dbReference type="Proteomes" id="UP001140949">
    <property type="component" value="Unassembled WGS sequence"/>
</dbReference>
<evidence type="ECO:0000313" key="2">
    <source>
        <dbReference type="EMBL" id="KAJ6842420.1"/>
    </source>
</evidence>
<gene>
    <name evidence="2" type="ORF">M6B38_301225</name>
</gene>
<feature type="region of interest" description="Disordered" evidence="1">
    <location>
        <begin position="27"/>
        <end position="64"/>
    </location>
</feature>
<evidence type="ECO:0000256" key="1">
    <source>
        <dbReference type="SAM" id="MobiDB-lite"/>
    </source>
</evidence>
<feature type="compositionally biased region" description="Pro residues" evidence="1">
    <location>
        <begin position="31"/>
        <end position="45"/>
    </location>
</feature>
<dbReference type="AlphaFoldDB" id="A0AAX6HN35"/>
<reference evidence="2" key="1">
    <citation type="journal article" date="2023" name="GigaByte">
        <title>Genome assembly of the bearded iris, Iris pallida Lam.</title>
        <authorList>
            <person name="Bruccoleri R.E."/>
            <person name="Oakeley E.J."/>
            <person name="Faust A.M.E."/>
            <person name="Altorfer M."/>
            <person name="Dessus-Babus S."/>
            <person name="Burckhardt D."/>
            <person name="Oertli M."/>
            <person name="Naumann U."/>
            <person name="Petersen F."/>
            <person name="Wong J."/>
        </authorList>
    </citation>
    <scope>NUCLEOTIDE SEQUENCE</scope>
    <source>
        <strain evidence="2">GSM-AAB239-AS_SAM_17_03QT</strain>
    </source>
</reference>
<dbReference type="EMBL" id="JANAVB010007600">
    <property type="protein sequence ID" value="KAJ6842420.1"/>
    <property type="molecule type" value="Genomic_DNA"/>
</dbReference>